<dbReference type="GO" id="GO:0043025">
    <property type="term" value="C:neuronal cell body"/>
    <property type="evidence" value="ECO:0007669"/>
    <property type="project" value="TreeGrafter"/>
</dbReference>
<dbReference type="SMART" id="SM00408">
    <property type="entry name" value="IGc2"/>
    <property type="match status" value="3"/>
</dbReference>
<proteinExistence type="predicted"/>
<dbReference type="GO" id="GO:0008046">
    <property type="term" value="F:axon guidance receptor activity"/>
    <property type="evidence" value="ECO:0007669"/>
    <property type="project" value="TreeGrafter"/>
</dbReference>
<dbReference type="GO" id="GO:0030424">
    <property type="term" value="C:axon"/>
    <property type="evidence" value="ECO:0007669"/>
    <property type="project" value="TreeGrafter"/>
</dbReference>
<dbReference type="Pfam" id="PF13927">
    <property type="entry name" value="Ig_3"/>
    <property type="match status" value="2"/>
</dbReference>
<dbReference type="InterPro" id="IPR050958">
    <property type="entry name" value="Cell_Adh-Cytoskel_Orgn"/>
</dbReference>
<dbReference type="InterPro" id="IPR013098">
    <property type="entry name" value="Ig_I-set"/>
</dbReference>
<dbReference type="InterPro" id="IPR036179">
    <property type="entry name" value="Ig-like_dom_sf"/>
</dbReference>
<evidence type="ECO:0000256" key="2">
    <source>
        <dbReference type="SAM" id="MobiDB-lite"/>
    </source>
</evidence>
<dbReference type="InterPro" id="IPR003599">
    <property type="entry name" value="Ig_sub"/>
</dbReference>
<feature type="domain" description="Ig-like" evidence="4">
    <location>
        <begin position="169"/>
        <end position="259"/>
    </location>
</feature>
<dbReference type="EMBL" id="GIFK01003154">
    <property type="protein sequence ID" value="NBJ60857.1"/>
    <property type="molecule type" value="Transcribed_RNA"/>
</dbReference>
<evidence type="ECO:0000256" key="1">
    <source>
        <dbReference type="ARBA" id="ARBA00023319"/>
    </source>
</evidence>
<dbReference type="InterPro" id="IPR013783">
    <property type="entry name" value="Ig-like_fold"/>
</dbReference>
<dbReference type="AlphaFoldDB" id="A0A6B2ED66"/>
<feature type="compositionally biased region" description="Acidic residues" evidence="2">
    <location>
        <begin position="41"/>
        <end position="51"/>
    </location>
</feature>
<keyword evidence="1" id="KW-0393">Immunoglobulin domain</keyword>
<dbReference type="SUPFAM" id="SSF48726">
    <property type="entry name" value="Immunoglobulin"/>
    <property type="match status" value="3"/>
</dbReference>
<dbReference type="PROSITE" id="PS50835">
    <property type="entry name" value="IG_LIKE"/>
    <property type="match status" value="3"/>
</dbReference>
<dbReference type="GO" id="GO:0007156">
    <property type="term" value="P:homophilic cell adhesion via plasma membrane adhesion molecules"/>
    <property type="evidence" value="ECO:0007669"/>
    <property type="project" value="TreeGrafter"/>
</dbReference>
<reference evidence="5" key="1">
    <citation type="submission" date="2019-10" db="EMBL/GenBank/DDBJ databases">
        <title>Short sand fly seasons in Tbilisi, Georgia, hinder development of host immunity to saliva of the visceral leishmaniasis vector Phlebotomus kandelakii.</title>
        <authorList>
            <person name="Oliveira F."/>
            <person name="Giorgobiani E."/>
            <person name="Guimaraes-Costa A.B."/>
            <person name="Abdeladhim M."/>
            <person name="Oristian J."/>
            <person name="Tskhvaradze L."/>
            <person name="Tsertsvadze N."/>
            <person name="Zakalashvili M."/>
            <person name="Valenzuela J.G."/>
            <person name="Kamhawi S."/>
        </authorList>
    </citation>
    <scope>NUCLEOTIDE SEQUENCE</scope>
    <source>
        <strain evidence="5">Wild-capture in Tbilisi</strain>
        <tissue evidence="5">Salivary glands</tissue>
    </source>
</reference>
<dbReference type="GO" id="GO:0005886">
    <property type="term" value="C:plasma membrane"/>
    <property type="evidence" value="ECO:0007669"/>
    <property type="project" value="TreeGrafter"/>
</dbReference>
<name>A0A6B2ED66_9DIPT</name>
<dbReference type="PANTHER" id="PTHR45080:SF38">
    <property type="entry name" value="FI23916P1-RELATED"/>
    <property type="match status" value="1"/>
</dbReference>
<sequence length="496" mass="56005">MEFWKYALFISLFIGFIAPGLTNHANGKETPHKDDYSYPNDDGDDYNYDDDDNVSVDKSINTEYNSVALDPVLEVPEAEVDAKPGEQAKLVCRAKNLSKSTVVMWYFGETLISMGTNLLGTNDRMHLDHNNVSILLIDNVQQSDEGFYMCKIVPQELTMKIKLSVSRSPSVRIFDSFRDVSGGSRTYREGDKITLECRPSGNPEPTVTWSSNGVRLERVDGVHVEHGKLVIERAEHHHARVYQCLAANNIGKPAHESVTINIHYSPKVSVHRHDVNTGEGYDAELFCNFKSDPAGRGTWLRDWTPLTDGAKYRVTEEAHLYHNRTGLLVRKVQKGDLGVYQCQVENRLGRETTNVSLIYEPEPAHFDGYELQAAHVVLLNWTVRSVQPLSEILLYYQKSSDKQWTSVKPIVAEKHKEHSGVWIIQHRVQLSSGTWHARVKSRNTEGWSKYSESQTINVPINSTETTSGTSRTFSSGFPSNLATILVASLLFCVRWT</sequence>
<dbReference type="CDD" id="cd00096">
    <property type="entry name" value="Ig"/>
    <property type="match status" value="1"/>
</dbReference>
<feature type="domain" description="Ig-like" evidence="4">
    <location>
        <begin position="266"/>
        <end position="356"/>
    </location>
</feature>
<evidence type="ECO:0000259" key="4">
    <source>
        <dbReference type="PROSITE" id="PS50835"/>
    </source>
</evidence>
<dbReference type="GO" id="GO:0050808">
    <property type="term" value="P:synapse organization"/>
    <property type="evidence" value="ECO:0007669"/>
    <property type="project" value="TreeGrafter"/>
</dbReference>
<evidence type="ECO:0000313" key="5">
    <source>
        <dbReference type="EMBL" id="NBJ60857.1"/>
    </source>
</evidence>
<accession>A0A6B2ED66</accession>
<feature type="chain" id="PRO_5025524390" evidence="3">
    <location>
        <begin position="23"/>
        <end position="496"/>
    </location>
</feature>
<dbReference type="PANTHER" id="PTHR45080">
    <property type="entry name" value="CONTACTIN 5"/>
    <property type="match status" value="1"/>
</dbReference>
<evidence type="ECO:0000256" key="3">
    <source>
        <dbReference type="SAM" id="SignalP"/>
    </source>
</evidence>
<feature type="signal peptide" evidence="3">
    <location>
        <begin position="1"/>
        <end position="22"/>
    </location>
</feature>
<feature type="domain" description="Ig-like" evidence="4">
    <location>
        <begin position="71"/>
        <end position="166"/>
    </location>
</feature>
<dbReference type="InterPro" id="IPR007110">
    <property type="entry name" value="Ig-like_dom"/>
</dbReference>
<protein>
    <submittedName>
        <fullName evidence="5">Putative neural cell adhesion molecule l1</fullName>
    </submittedName>
</protein>
<dbReference type="Gene3D" id="2.60.40.10">
    <property type="entry name" value="Immunoglobulins"/>
    <property type="match status" value="3"/>
</dbReference>
<dbReference type="SMART" id="SM00409">
    <property type="entry name" value="IG"/>
    <property type="match status" value="3"/>
</dbReference>
<dbReference type="InterPro" id="IPR003598">
    <property type="entry name" value="Ig_sub2"/>
</dbReference>
<organism evidence="5">
    <name type="scientific">Phlebotomus kandelakii</name>
    <dbReference type="NCBI Taxonomy" id="1109342"/>
    <lineage>
        <taxon>Eukaryota</taxon>
        <taxon>Metazoa</taxon>
        <taxon>Ecdysozoa</taxon>
        <taxon>Arthropoda</taxon>
        <taxon>Hexapoda</taxon>
        <taxon>Insecta</taxon>
        <taxon>Pterygota</taxon>
        <taxon>Neoptera</taxon>
        <taxon>Endopterygota</taxon>
        <taxon>Diptera</taxon>
        <taxon>Nematocera</taxon>
        <taxon>Psychodoidea</taxon>
        <taxon>Psychodidae</taxon>
        <taxon>Phlebotomus</taxon>
        <taxon>Larroussius</taxon>
    </lineage>
</organism>
<feature type="region of interest" description="Disordered" evidence="2">
    <location>
        <begin position="28"/>
        <end position="51"/>
    </location>
</feature>
<dbReference type="Pfam" id="PF07679">
    <property type="entry name" value="I-set"/>
    <property type="match status" value="1"/>
</dbReference>
<keyword evidence="3" id="KW-0732">Signal</keyword>